<evidence type="ECO:0000256" key="8">
    <source>
        <dbReference type="SAM" id="Coils"/>
    </source>
</evidence>
<dbReference type="GO" id="GO:0005524">
    <property type="term" value="F:ATP binding"/>
    <property type="evidence" value="ECO:0007669"/>
    <property type="project" value="UniProtKB-UniRule"/>
</dbReference>
<keyword evidence="3 6" id="KW-0547">Nucleotide-binding</keyword>
<reference evidence="11 12" key="1">
    <citation type="journal article" date="2024" name="Nat. Commun.">
        <title>Phylogenomics reveals the evolutionary origins of lichenization in chlorophyte algae.</title>
        <authorList>
            <person name="Puginier C."/>
            <person name="Libourel C."/>
            <person name="Otte J."/>
            <person name="Skaloud P."/>
            <person name="Haon M."/>
            <person name="Grisel S."/>
            <person name="Petersen M."/>
            <person name="Berrin J.G."/>
            <person name="Delaux P.M."/>
            <person name="Dal Grande F."/>
            <person name="Keller J."/>
        </authorList>
    </citation>
    <scope>NUCLEOTIDE SEQUENCE [LARGE SCALE GENOMIC DNA]</scope>
    <source>
        <strain evidence="11 12">SAG 2523</strain>
    </source>
</reference>
<dbReference type="PROSITE" id="PS50067">
    <property type="entry name" value="KINESIN_MOTOR_2"/>
    <property type="match status" value="1"/>
</dbReference>
<dbReference type="PANTHER" id="PTHR47972:SF45">
    <property type="entry name" value="PROTEIN CLARET SEGREGATIONAL"/>
    <property type="match status" value="1"/>
</dbReference>
<dbReference type="Gene3D" id="3.40.850.10">
    <property type="entry name" value="Kinesin motor domain"/>
    <property type="match status" value="1"/>
</dbReference>
<feature type="region of interest" description="Disordered" evidence="9">
    <location>
        <begin position="23"/>
        <end position="57"/>
    </location>
</feature>
<evidence type="ECO:0000313" key="12">
    <source>
        <dbReference type="Proteomes" id="UP001485043"/>
    </source>
</evidence>
<dbReference type="SUPFAM" id="SSF57997">
    <property type="entry name" value="Tropomyosin"/>
    <property type="match status" value="1"/>
</dbReference>
<proteinExistence type="inferred from homology"/>
<dbReference type="AlphaFoldDB" id="A0AAW1T1F7"/>
<dbReference type="GO" id="GO:0008017">
    <property type="term" value="F:microtubule binding"/>
    <property type="evidence" value="ECO:0007669"/>
    <property type="project" value="InterPro"/>
</dbReference>
<dbReference type="SUPFAM" id="SSF52540">
    <property type="entry name" value="P-loop containing nucleoside triphosphate hydrolases"/>
    <property type="match status" value="1"/>
</dbReference>
<dbReference type="InterPro" id="IPR001752">
    <property type="entry name" value="Kinesin_motor_dom"/>
</dbReference>
<feature type="coiled-coil region" evidence="8">
    <location>
        <begin position="348"/>
        <end position="403"/>
    </location>
</feature>
<comment type="similarity">
    <text evidence="1">Belongs to the TRAFAC class myosin-kinesin ATPase superfamily. Kinesin family. KIN-14 subfamily.</text>
</comment>
<dbReference type="PANTHER" id="PTHR47972">
    <property type="entry name" value="KINESIN-LIKE PROTEIN KLP-3"/>
    <property type="match status" value="1"/>
</dbReference>
<keyword evidence="12" id="KW-1185">Reference proteome</keyword>
<dbReference type="InterPro" id="IPR036961">
    <property type="entry name" value="Kinesin_motor_dom_sf"/>
</dbReference>
<evidence type="ECO:0000256" key="7">
    <source>
        <dbReference type="RuleBase" id="RU000394"/>
    </source>
</evidence>
<evidence type="ECO:0000256" key="9">
    <source>
        <dbReference type="SAM" id="MobiDB-lite"/>
    </source>
</evidence>
<feature type="domain" description="Kinesin motor" evidence="10">
    <location>
        <begin position="466"/>
        <end position="798"/>
    </location>
</feature>
<gene>
    <name evidence="11" type="ORF">WJX84_009868</name>
</gene>
<keyword evidence="5 6" id="KW-0505">Motor protein</keyword>
<accession>A0AAW1T1F7</accession>
<evidence type="ECO:0000259" key="10">
    <source>
        <dbReference type="PROSITE" id="PS50067"/>
    </source>
</evidence>
<dbReference type="SMART" id="SM00129">
    <property type="entry name" value="KISc"/>
    <property type="match status" value="1"/>
</dbReference>
<sequence length="808" mass="87551">MDPAPGSKIPVPPNRSLKILTANQDINKRKRAAPASPSGPDAKKVDNKGSSSPPVFKAQEETWEQISEEKGWSLEDCLNFKLLFKKGKGAMTDKTKMVALSQHIKCLRAAGWHLFSLADQREADRASLLGQLQTEQSEHAASRQQHAAGVQELQIQIGNLKDELCVLRMKAASYIETNGTTGLEAYSGGCQNKVAEGLKESAGLREVGAALQKQVEQGQADLKAAADREHWQAQDLARSKDQVVSLQQQATHLTEQHQRAQTYNAQLQEYNGQLQGEVQASAQAMSRLQAEKNQWCEDMAALRGKVLALESQVQSAQGSAAVAEEARQNASSDAGRLRSELTSLGSERDSLVQDLATCQKEVQQYKEHTGKSLEALEQETSRKAQLQYQNKAQEEINAGLQERLAVAEAGVRQAQSLAEGRAGEAGLLAQQAAELRSQLAEATGKWQEGEVLRRRLHNTIMELKGNIRVFCRVRPLLDSDIGAGPQSLQYPNSGDLMGRALEMSVASTVPGQPPQKHDFAFDRVFAPAVGQAEVFEDISQLVQSALDGYRVCIFAYGQTGSGKTHTMLGSPGDRGMIPRAMDQLFASANAMKEQGWSFEMQASMLEIYNEEYKDLLGKGPPAGKKHQVAHDEDGGTSITFAEALDVSGPEAVATLLRQAMRQRAVGATAMNERSSRSHMVFALRLRGTNANTGIQAHGVLNLIDLAGSERLGKSLACGDRLKETQAINKSLSALGDVIMALANKESHVPYRNSKLTYLLQPCLGGDSKTLMFVNIAPSADAAAESLCSLRFAAKVNACNIGTARSNVK</sequence>
<evidence type="ECO:0000256" key="6">
    <source>
        <dbReference type="PROSITE-ProRule" id="PRU00283"/>
    </source>
</evidence>
<dbReference type="GO" id="GO:0007018">
    <property type="term" value="P:microtubule-based movement"/>
    <property type="evidence" value="ECO:0007669"/>
    <property type="project" value="InterPro"/>
</dbReference>
<evidence type="ECO:0000313" key="11">
    <source>
        <dbReference type="EMBL" id="KAK9862591.1"/>
    </source>
</evidence>
<feature type="binding site" evidence="6">
    <location>
        <begin position="557"/>
        <end position="564"/>
    </location>
    <ligand>
        <name>ATP</name>
        <dbReference type="ChEBI" id="CHEBI:30616"/>
    </ligand>
</feature>
<dbReference type="InterPro" id="IPR019821">
    <property type="entry name" value="Kinesin_motor_CS"/>
</dbReference>
<evidence type="ECO:0000256" key="3">
    <source>
        <dbReference type="ARBA" id="ARBA00022741"/>
    </source>
</evidence>
<feature type="coiled-coil region" evidence="8">
    <location>
        <begin position="236"/>
        <end position="305"/>
    </location>
</feature>
<dbReference type="Pfam" id="PF00225">
    <property type="entry name" value="Kinesin"/>
    <property type="match status" value="1"/>
</dbReference>
<comment type="caution">
    <text evidence="11">The sequence shown here is derived from an EMBL/GenBank/DDBJ whole genome shotgun (WGS) entry which is preliminary data.</text>
</comment>
<protein>
    <recommendedName>
        <fullName evidence="7">Kinesin-like protein</fullName>
    </recommendedName>
</protein>
<name>A0AAW1T1F7_9CHLO</name>
<evidence type="ECO:0000256" key="4">
    <source>
        <dbReference type="ARBA" id="ARBA00022840"/>
    </source>
</evidence>
<evidence type="ECO:0000256" key="1">
    <source>
        <dbReference type="ARBA" id="ARBA00010899"/>
    </source>
</evidence>
<evidence type="ECO:0000256" key="5">
    <source>
        <dbReference type="ARBA" id="ARBA00023175"/>
    </source>
</evidence>
<dbReference type="PROSITE" id="PS00411">
    <property type="entry name" value="KINESIN_MOTOR_1"/>
    <property type="match status" value="1"/>
</dbReference>
<dbReference type="CDD" id="cd01366">
    <property type="entry name" value="KISc_C_terminal"/>
    <property type="match status" value="1"/>
</dbReference>
<dbReference type="GO" id="GO:0003777">
    <property type="term" value="F:microtubule motor activity"/>
    <property type="evidence" value="ECO:0007669"/>
    <property type="project" value="InterPro"/>
</dbReference>
<dbReference type="EMBL" id="JALJOV010000584">
    <property type="protein sequence ID" value="KAK9862591.1"/>
    <property type="molecule type" value="Genomic_DNA"/>
</dbReference>
<keyword evidence="8" id="KW-0175">Coiled coil</keyword>
<organism evidence="11 12">
    <name type="scientific">Apatococcus fuscideae</name>
    <dbReference type="NCBI Taxonomy" id="2026836"/>
    <lineage>
        <taxon>Eukaryota</taxon>
        <taxon>Viridiplantae</taxon>
        <taxon>Chlorophyta</taxon>
        <taxon>core chlorophytes</taxon>
        <taxon>Trebouxiophyceae</taxon>
        <taxon>Chlorellales</taxon>
        <taxon>Chlorellaceae</taxon>
        <taxon>Apatococcus</taxon>
    </lineage>
</organism>
<dbReference type="InterPro" id="IPR027417">
    <property type="entry name" value="P-loop_NTPase"/>
</dbReference>
<keyword evidence="4 6" id="KW-0067">ATP-binding</keyword>
<evidence type="ECO:0000256" key="2">
    <source>
        <dbReference type="ARBA" id="ARBA00022701"/>
    </source>
</evidence>
<dbReference type="PRINTS" id="PR00380">
    <property type="entry name" value="KINESINHEAVY"/>
</dbReference>
<dbReference type="Proteomes" id="UP001485043">
    <property type="component" value="Unassembled WGS sequence"/>
</dbReference>
<dbReference type="InterPro" id="IPR027640">
    <property type="entry name" value="Kinesin-like_fam"/>
</dbReference>
<dbReference type="GO" id="GO:0005874">
    <property type="term" value="C:microtubule"/>
    <property type="evidence" value="ECO:0007669"/>
    <property type="project" value="UniProtKB-KW"/>
</dbReference>
<keyword evidence="2 7" id="KW-0493">Microtubule</keyword>
<dbReference type="FunFam" id="3.40.850.10:FF:000113">
    <property type="entry name" value="Kinesin-like protein"/>
    <property type="match status" value="1"/>
</dbReference>